<keyword evidence="1" id="KW-0812">Transmembrane</keyword>
<organism evidence="2">
    <name type="scientific">Micrurus corallinus</name>
    <name type="common">Brazilian coral snake</name>
    <dbReference type="NCBI Taxonomy" id="54390"/>
    <lineage>
        <taxon>Eukaryota</taxon>
        <taxon>Metazoa</taxon>
        <taxon>Chordata</taxon>
        <taxon>Craniata</taxon>
        <taxon>Vertebrata</taxon>
        <taxon>Euteleostomi</taxon>
        <taxon>Lepidosauria</taxon>
        <taxon>Squamata</taxon>
        <taxon>Bifurcata</taxon>
        <taxon>Unidentata</taxon>
        <taxon>Episquamata</taxon>
        <taxon>Toxicofera</taxon>
        <taxon>Serpentes</taxon>
        <taxon>Colubroidea</taxon>
        <taxon>Elapidae</taxon>
        <taxon>Elapinae</taxon>
        <taxon>Micrurus</taxon>
    </lineage>
</organism>
<dbReference type="AlphaFoldDB" id="A0A2D4ETE5"/>
<keyword evidence="1" id="KW-1133">Transmembrane helix</keyword>
<protein>
    <submittedName>
        <fullName evidence="2">Uncharacterized protein</fullName>
    </submittedName>
</protein>
<dbReference type="EMBL" id="IACJ01023147">
    <property type="protein sequence ID" value="LAA38527.1"/>
    <property type="molecule type" value="Transcribed_RNA"/>
</dbReference>
<evidence type="ECO:0000313" key="2">
    <source>
        <dbReference type="EMBL" id="LAA38527.1"/>
    </source>
</evidence>
<sequence>MILHVVPTWVCFLCHFSFFHCVLFCVCTFVCVLLFSCEMFLTILQLFRVARSWAAYKFNTLLLLLLHCVLNTGKPANGIFTIIFRVGDIKQQKWTELENKTVSLVYGS</sequence>
<reference evidence="2" key="2">
    <citation type="submission" date="2017-11" db="EMBL/GenBank/DDBJ databases">
        <title>Coralsnake Venomics: Analyses of Venom Gland Transcriptomes and Proteomes of Six Brazilian Taxa.</title>
        <authorList>
            <person name="Aird S.D."/>
            <person name="Jorge da Silva N."/>
            <person name="Qiu L."/>
            <person name="Villar-Briones A."/>
            <person name="Aparecida-Saddi V."/>
            <person name="Campos-Telles M.P."/>
            <person name="Grau M."/>
            <person name="Mikheyev A.S."/>
        </authorList>
    </citation>
    <scope>NUCLEOTIDE SEQUENCE</scope>
    <source>
        <tissue evidence="2">Venom_gland</tissue>
    </source>
</reference>
<proteinExistence type="predicted"/>
<feature type="transmembrane region" description="Helical" evidence="1">
    <location>
        <begin position="6"/>
        <end position="35"/>
    </location>
</feature>
<accession>A0A2D4ETE5</accession>
<keyword evidence="1" id="KW-0472">Membrane</keyword>
<name>A0A2D4ETE5_MICCO</name>
<evidence type="ECO:0000256" key="1">
    <source>
        <dbReference type="SAM" id="Phobius"/>
    </source>
</evidence>
<reference evidence="2" key="1">
    <citation type="submission" date="2017-07" db="EMBL/GenBank/DDBJ databases">
        <authorList>
            <person name="Mikheyev A."/>
            <person name="Grau M."/>
        </authorList>
    </citation>
    <scope>NUCLEOTIDE SEQUENCE</scope>
    <source>
        <tissue evidence="2">Venom_gland</tissue>
    </source>
</reference>